<reference evidence="3" key="1">
    <citation type="submission" date="2016-11" db="EMBL/GenBank/DDBJ databases">
        <authorList>
            <person name="Jaros S."/>
            <person name="Januszkiewicz K."/>
            <person name="Wedrychowicz H."/>
        </authorList>
    </citation>
    <scope>NUCLEOTIDE SEQUENCE [LARGE SCALE GENOMIC DNA]</scope>
    <source>
        <strain evidence="3">DSM 4029</strain>
    </source>
</reference>
<evidence type="ECO:0000313" key="2">
    <source>
        <dbReference type="EMBL" id="SHF72914.1"/>
    </source>
</evidence>
<evidence type="ECO:0000313" key="3">
    <source>
        <dbReference type="Proteomes" id="UP000184089"/>
    </source>
</evidence>
<sequence length="57" mass="6359">MRFTNSPYEKMMQQKPRPQAPAPAKPPRGSRCSGCPYWRGIGCVSCYRELMAPAGGR</sequence>
<organism evidence="2 3">
    <name type="scientific">Bittarella massiliensis</name>
    <name type="common">ex Durand et al. 2017</name>
    <dbReference type="NCBI Taxonomy" id="1720313"/>
    <lineage>
        <taxon>Bacteria</taxon>
        <taxon>Bacillati</taxon>
        <taxon>Bacillota</taxon>
        <taxon>Clostridia</taxon>
        <taxon>Eubacteriales</taxon>
        <taxon>Oscillospiraceae</taxon>
        <taxon>Bittarella (ex Durand et al. 2017)</taxon>
    </lineage>
</organism>
<feature type="region of interest" description="Disordered" evidence="1">
    <location>
        <begin position="1"/>
        <end position="31"/>
    </location>
</feature>
<comment type="caution">
    <text evidence="2">The sequence shown here is derived from an EMBL/GenBank/DDBJ whole genome shotgun (WGS) entry which is preliminary data.</text>
</comment>
<dbReference type="AlphaFoldDB" id="A0AAQ1RUZ4"/>
<evidence type="ECO:0000256" key="1">
    <source>
        <dbReference type="SAM" id="MobiDB-lite"/>
    </source>
</evidence>
<dbReference type="EMBL" id="FQVY01000001">
    <property type="protein sequence ID" value="SHF72914.1"/>
    <property type="molecule type" value="Genomic_DNA"/>
</dbReference>
<accession>A0AAQ1RUZ4</accession>
<proteinExistence type="predicted"/>
<protein>
    <submittedName>
        <fullName evidence="2">Uncharacterized protein</fullName>
    </submittedName>
</protein>
<name>A0AAQ1RUZ4_9FIRM</name>
<gene>
    <name evidence="2" type="ORF">SAMN05444424_0481</name>
</gene>
<dbReference type="Proteomes" id="UP000184089">
    <property type="component" value="Unassembled WGS sequence"/>
</dbReference>